<evidence type="ECO:0000259" key="7">
    <source>
        <dbReference type="Pfam" id="PF01490"/>
    </source>
</evidence>
<name>A0A2T2NB67_CORCC</name>
<keyword evidence="9" id="KW-1185">Reference proteome</keyword>
<dbReference type="Proteomes" id="UP000240883">
    <property type="component" value="Unassembled WGS sequence"/>
</dbReference>
<evidence type="ECO:0000256" key="6">
    <source>
        <dbReference type="SAM" id="Phobius"/>
    </source>
</evidence>
<evidence type="ECO:0000256" key="1">
    <source>
        <dbReference type="ARBA" id="ARBA00004141"/>
    </source>
</evidence>
<dbReference type="PANTHER" id="PTHR22950:SF668">
    <property type="entry name" value="AMINO ACID TRANSPORTER (EUROFUNG)"/>
    <property type="match status" value="1"/>
</dbReference>
<accession>A0A2T2NB67</accession>
<keyword evidence="3 6" id="KW-0812">Transmembrane</keyword>
<evidence type="ECO:0000256" key="5">
    <source>
        <dbReference type="ARBA" id="ARBA00023136"/>
    </source>
</evidence>
<sequence length="249" mass="27257">MIALGVSPAPNLHIDATRTLGFAPAFLSVTNIIFAYAGHVAFFSFISEFRDPTEFPKALYLLQATDISMYVVVAIVVYRYAGADVASPALSSTGNVVMKVAYGVALPTILLAGVIYGHVASKYVYVRLFRGTRHMSRRTWLSIGSWAAITFIFWLVAWIIAESIPNFNNLLSLISSLFASWFTYGMSGVFWLFLNWGNYGKNWKKICLTMLNIGIFGIGAAVCGIGLYASGKAIHDESGSDVWTCANTE</sequence>
<reference evidence="8 9" key="1">
    <citation type="journal article" date="2018" name="Front. Microbiol.">
        <title>Genome-Wide Analysis of Corynespora cassiicola Leaf Fall Disease Putative Effectors.</title>
        <authorList>
            <person name="Lopez D."/>
            <person name="Ribeiro S."/>
            <person name="Label P."/>
            <person name="Fumanal B."/>
            <person name="Venisse J.S."/>
            <person name="Kohler A."/>
            <person name="de Oliveira R.R."/>
            <person name="Labutti K."/>
            <person name="Lipzen A."/>
            <person name="Lail K."/>
            <person name="Bauer D."/>
            <person name="Ohm R.A."/>
            <person name="Barry K.W."/>
            <person name="Spatafora J."/>
            <person name="Grigoriev I.V."/>
            <person name="Martin F.M."/>
            <person name="Pujade-Renaud V."/>
        </authorList>
    </citation>
    <scope>NUCLEOTIDE SEQUENCE [LARGE SCALE GENOMIC DNA]</scope>
    <source>
        <strain evidence="8 9">Philippines</strain>
    </source>
</reference>
<evidence type="ECO:0000256" key="3">
    <source>
        <dbReference type="ARBA" id="ARBA00022692"/>
    </source>
</evidence>
<feature type="transmembrane region" description="Helical" evidence="6">
    <location>
        <begin position="173"/>
        <end position="194"/>
    </location>
</feature>
<organism evidence="8 9">
    <name type="scientific">Corynespora cassiicola Philippines</name>
    <dbReference type="NCBI Taxonomy" id="1448308"/>
    <lineage>
        <taxon>Eukaryota</taxon>
        <taxon>Fungi</taxon>
        <taxon>Dikarya</taxon>
        <taxon>Ascomycota</taxon>
        <taxon>Pezizomycotina</taxon>
        <taxon>Dothideomycetes</taxon>
        <taxon>Pleosporomycetidae</taxon>
        <taxon>Pleosporales</taxon>
        <taxon>Corynesporascaceae</taxon>
        <taxon>Corynespora</taxon>
    </lineage>
</organism>
<dbReference type="STRING" id="1448308.A0A2T2NB67"/>
<feature type="transmembrane region" description="Helical" evidence="6">
    <location>
        <begin position="140"/>
        <end position="161"/>
    </location>
</feature>
<feature type="transmembrane region" description="Helical" evidence="6">
    <location>
        <begin position="20"/>
        <end position="46"/>
    </location>
</feature>
<feature type="transmembrane region" description="Helical" evidence="6">
    <location>
        <begin position="58"/>
        <end position="80"/>
    </location>
</feature>
<protein>
    <recommendedName>
        <fullName evidence="7">Amino acid transporter transmembrane domain-containing protein</fullName>
    </recommendedName>
</protein>
<keyword evidence="5 6" id="KW-0472">Membrane</keyword>
<comment type="subcellular location">
    <subcellularLocation>
        <location evidence="1">Membrane</location>
        <topology evidence="1">Multi-pass membrane protein</topology>
    </subcellularLocation>
</comment>
<gene>
    <name evidence="8" type="ORF">BS50DRAFT_127063</name>
</gene>
<dbReference type="Pfam" id="PF01490">
    <property type="entry name" value="Aa_trans"/>
    <property type="match status" value="1"/>
</dbReference>
<feature type="transmembrane region" description="Helical" evidence="6">
    <location>
        <begin position="206"/>
        <end position="229"/>
    </location>
</feature>
<dbReference type="AlphaFoldDB" id="A0A2T2NB67"/>
<evidence type="ECO:0000313" key="9">
    <source>
        <dbReference type="Proteomes" id="UP000240883"/>
    </source>
</evidence>
<evidence type="ECO:0000256" key="4">
    <source>
        <dbReference type="ARBA" id="ARBA00022989"/>
    </source>
</evidence>
<dbReference type="GO" id="GO:0016020">
    <property type="term" value="C:membrane"/>
    <property type="evidence" value="ECO:0007669"/>
    <property type="project" value="UniProtKB-SubCell"/>
</dbReference>
<dbReference type="InterPro" id="IPR013057">
    <property type="entry name" value="AA_transpt_TM"/>
</dbReference>
<comment type="similarity">
    <text evidence="2">Belongs to the amino acid/polyamine transporter 2 family.</text>
</comment>
<evidence type="ECO:0000313" key="8">
    <source>
        <dbReference type="EMBL" id="PSN62685.1"/>
    </source>
</evidence>
<keyword evidence="4 6" id="KW-1133">Transmembrane helix</keyword>
<dbReference type="OrthoDB" id="294730at2759"/>
<evidence type="ECO:0000256" key="2">
    <source>
        <dbReference type="ARBA" id="ARBA00008066"/>
    </source>
</evidence>
<dbReference type="GO" id="GO:0015179">
    <property type="term" value="F:L-amino acid transmembrane transporter activity"/>
    <property type="evidence" value="ECO:0007669"/>
    <property type="project" value="TreeGrafter"/>
</dbReference>
<feature type="transmembrane region" description="Helical" evidence="6">
    <location>
        <begin position="100"/>
        <end position="119"/>
    </location>
</feature>
<dbReference type="EMBL" id="KZ678141">
    <property type="protein sequence ID" value="PSN62685.1"/>
    <property type="molecule type" value="Genomic_DNA"/>
</dbReference>
<proteinExistence type="inferred from homology"/>
<feature type="domain" description="Amino acid transporter transmembrane" evidence="7">
    <location>
        <begin position="23"/>
        <end position="229"/>
    </location>
</feature>
<dbReference type="PANTHER" id="PTHR22950">
    <property type="entry name" value="AMINO ACID TRANSPORTER"/>
    <property type="match status" value="1"/>
</dbReference>